<dbReference type="Proteomes" id="UP001234202">
    <property type="component" value="Unassembled WGS sequence"/>
</dbReference>
<organism evidence="1 2">
    <name type="scientific">Naganishia onofrii</name>
    <dbReference type="NCBI Taxonomy" id="1851511"/>
    <lineage>
        <taxon>Eukaryota</taxon>
        <taxon>Fungi</taxon>
        <taxon>Dikarya</taxon>
        <taxon>Basidiomycota</taxon>
        <taxon>Agaricomycotina</taxon>
        <taxon>Tremellomycetes</taxon>
        <taxon>Filobasidiales</taxon>
        <taxon>Filobasidiaceae</taxon>
        <taxon>Naganishia</taxon>
    </lineage>
</organism>
<evidence type="ECO:0000313" key="1">
    <source>
        <dbReference type="EMBL" id="KAJ9121247.1"/>
    </source>
</evidence>
<reference evidence="1" key="1">
    <citation type="submission" date="2023-04" db="EMBL/GenBank/DDBJ databases">
        <title>Draft Genome sequencing of Naganishia species isolated from polar environments using Oxford Nanopore Technology.</title>
        <authorList>
            <person name="Leo P."/>
            <person name="Venkateswaran K."/>
        </authorList>
    </citation>
    <scope>NUCLEOTIDE SEQUENCE</scope>
    <source>
        <strain evidence="1">DBVPG 5303</strain>
    </source>
</reference>
<keyword evidence="2" id="KW-1185">Reference proteome</keyword>
<name>A0ACC2XEV9_9TREE</name>
<comment type="caution">
    <text evidence="1">The sequence shown here is derived from an EMBL/GenBank/DDBJ whole genome shotgun (WGS) entry which is preliminary data.</text>
</comment>
<sequence>MASFDMEQAFFMNQPAGANGQDDAAFRGGGGSSFRACPEGYFRADIDFGDDQDLTSPCSINFLRAIIPASLVIIHLLSHLPRPAFLARLVEPVSPIWTDPNSLEKIIPEGTRRGIRVRDAAPETVKGASRWRVGVFVGVAGVVAAVWCAVFGSSVWSVTDSQVDGGVAKKWVVWKVWTSALVAFSWVYLALYPIFKPRRTPSMIVFAVYLSHLSISIISLVMMGYVRTVTGYPASWASPTYIVLESLSVVACLLLLIAIMGMPLVDPEITARLGKDAQKDDRVTLFQWITFSWVNPLIQLGFNKDLQDSDVPPLSLTMRTEQVFNSLLAISQPKLDAEGKKQPVPSLLRRLVRLNAMDFFLDGSLTCVSVFCNYAGPYLIKRILDSISDPTPETKARAYIYAALALLASLGKAEADLFHLWHGRRESVRVKNQLVAIIYEKALKRKDFSGVVGLGEDKSKDNGKDKDTKAGGKDGKGGDKKAGKKGGKEAKKPEKNVADTGRVVSLMASDTTRDLKLITIFRAAPRTVQNTISGMYFILSGVVEVPVAAVFLYSLLGWSAFAGFVIVIFASPAQRWIMSRNIKINQELSKARDRRITVMNELINNIKFIKFFAWIDQWRNKAQQARTVELNLWVKNIYNSLMFSAIYGLGPIFITLISFACFIFIAKGELTVSIAFTALSLFSMLRQPLNMIPAFTVLLLQTKVSLDRIDDFLNEDEVDDWVSSLKSKPALPTDELDTRIGFEKASFKWHAAVKSDGASQGKSIDGANGQATYATNGNGTEDNVATEVFELGPLDFIFPHGKLSVISGPTGSGKSALLHALLGEMDCTEGKVFLPKHLDQLCPGTGLRNSLAYCSQTPWLQQMSIKDNILFGEPFEQERYDDVLKACALLPDLDALDDGDETEIGARGISMSGGQKARLALARAVYSRTQHLLLDDIFAAVDSHTGRHLYEKCVKGPLLRGRTVIIVSHHVELLLPGTDFLVRLLDGRIETIGDTKDLREQGVLNALVAVEEATVEAEETKEDTKGVEVDALDTEDSVATKKERPHRKLVKDEERAAGNVEWSTYKLYLQASSYLSWVITVILLIIVQIFALGERWWLKIWGEAYRYRANAMILFATTIVGIHPSGSHMEPHPIQPHFFGYRDLYPNTTMSTMSVTQTAGRFPDANTHPGYYLTIFTAIGIVGFVIGLLQSINGMIGGLRASKVIHTRMLDSVLRSTIRFADTTPSGRIINRFSKDIETIDGSLTGSLRQVLVSTASLIGAIILVTGILPWFVVPAAFISYAFYVLSVRYLNVSRDLRRIEATARSPIFSGFGEVLDGITTVRAFSAEKMFKEKLFAQVDHSQAAFYQLWMCNRWLLLRFDALGALSVFAVTCLSLSGAISAGSAGVAITSSQSFVSGCYWISRFWSQLEMDFNAVERAKEYLDLEQEPPAVIESRRPPAYWPSSGTGAFIRVENLSIKYSPELPAVLDDLTFEIKAKEKLGLLGRTGSGKSTLGMSLLRFTDPSSGKILIDGIDITSIGVDDLRSRITYIPQDAVLFSGTVRENLDPFNEHSDQELLDALDRVQLGATTKTPVASHLASRDPSVVRLSAIADNTETASADDSTLSTSTPVASGKAKVGLDTEVSAGGLSLSQGQRQLLAMARAMLRRSNLVIADEATASIDMATDIIIQQAIRTEFADACVITIAHRLDTVIDYDRLMILADGKIVEFDTPWVLIQKEGGAFRSFCEQSGRFNELYQAAQKASQSKVASVLPHNS</sequence>
<gene>
    <name evidence="1" type="ORF">QFC24_004923</name>
</gene>
<dbReference type="EMBL" id="JASBWV010000018">
    <property type="protein sequence ID" value="KAJ9121247.1"/>
    <property type="molecule type" value="Genomic_DNA"/>
</dbReference>
<protein>
    <submittedName>
        <fullName evidence="1">Uncharacterized protein</fullName>
    </submittedName>
</protein>
<evidence type="ECO:0000313" key="2">
    <source>
        <dbReference type="Proteomes" id="UP001234202"/>
    </source>
</evidence>
<accession>A0ACC2XEV9</accession>
<proteinExistence type="predicted"/>